<proteinExistence type="predicted"/>
<dbReference type="RefSeq" id="WP_174989876.1">
    <property type="nucleotide sequence ID" value="NZ_CABPSN010000001.1"/>
</dbReference>
<dbReference type="EMBL" id="CABPSN010000001">
    <property type="protein sequence ID" value="VVD67339.1"/>
    <property type="molecule type" value="Genomic_DNA"/>
</dbReference>
<dbReference type="InterPro" id="IPR021087">
    <property type="entry name" value="Uncharacterised_PixA/AidA"/>
</dbReference>
<evidence type="ECO:0000313" key="2">
    <source>
        <dbReference type="Proteomes" id="UP000366819"/>
    </source>
</evidence>
<organism evidence="1 2">
    <name type="scientific">Pandoraea aquatica</name>
    <dbReference type="NCBI Taxonomy" id="2508290"/>
    <lineage>
        <taxon>Bacteria</taxon>
        <taxon>Pseudomonadati</taxon>
        <taxon>Pseudomonadota</taxon>
        <taxon>Betaproteobacteria</taxon>
        <taxon>Burkholderiales</taxon>
        <taxon>Burkholderiaceae</taxon>
        <taxon>Pandoraea</taxon>
    </lineage>
</organism>
<dbReference type="Pfam" id="PF12306">
    <property type="entry name" value="PixA"/>
    <property type="match status" value="1"/>
</dbReference>
<accession>A0A5E4RZR5</accession>
<keyword evidence="2" id="KW-1185">Reference proteome</keyword>
<reference evidence="1 2" key="1">
    <citation type="submission" date="2019-08" db="EMBL/GenBank/DDBJ databases">
        <authorList>
            <person name="Peeters C."/>
        </authorList>
    </citation>
    <scope>NUCLEOTIDE SEQUENCE [LARGE SCALE GENOMIC DNA]</scope>
    <source>
        <strain evidence="1 2">LMG 31011</strain>
    </source>
</reference>
<dbReference type="Proteomes" id="UP000366819">
    <property type="component" value="Unassembled WGS sequence"/>
</dbReference>
<sequence length="177" mass="18715">MSEAKPCGDTGDDARSAAGTDVLLVVDTVTLLDRASVSDGKPQSAPDDAYYALAPNAEALSGTHGAKWVIDAQPGTRLKLRWTPLAMRGEHAALLQFVLADEATLGRASLHVESHASRYAPQSGKPEEPVAREAPDAYWAAEVIARGTADVNVEATVTDRDANVLGRFILSLQIVVP</sequence>
<evidence type="ECO:0000313" key="1">
    <source>
        <dbReference type="EMBL" id="VVD67339.1"/>
    </source>
</evidence>
<name>A0A5E4RZR5_9BURK</name>
<protein>
    <submittedName>
        <fullName evidence="1">Inclusion body protein</fullName>
    </submittedName>
</protein>
<dbReference type="InterPro" id="IPR038712">
    <property type="entry name" value="PixA-like_sf"/>
</dbReference>
<gene>
    <name evidence="1" type="ORF">PAQ31011_00414</name>
</gene>
<dbReference type="AlphaFoldDB" id="A0A5E4RZR5"/>
<dbReference type="Gene3D" id="2.60.40.3910">
    <property type="entry name" value="Inclusion body protein"/>
    <property type="match status" value="1"/>
</dbReference>